<dbReference type="PATRIC" id="fig|1423748.3.peg.737"/>
<dbReference type="InterPro" id="IPR029058">
    <property type="entry name" value="AB_hydrolase_fold"/>
</dbReference>
<dbReference type="InterPro" id="IPR013094">
    <property type="entry name" value="AB_hydrolase_3"/>
</dbReference>
<name>A0A0R1P4S6_9LACO</name>
<dbReference type="EMBL" id="AZEL01000016">
    <property type="protein sequence ID" value="KRL23971.1"/>
    <property type="molecule type" value="Genomic_DNA"/>
</dbReference>
<sequence length="270" mass="30493">MKGTQIMVVIKNNIIYDENKKLGADIYYPNDTTSETKILIFWHGGGWFRGDKKDVKKIGINLANAGFMTFIPNYSLAPAAHFPAAHDDALHFVDWLLDSDYTDNDDIKNIVQIGASVGGTMALYVAGKYGFPTVTWSAPVEYTNWIKNHQEVKPSPQAKEDFGITDPTQIRASFYKYFTLTYTGSDKSDILQKLDAQSYDFSNLNKLMMINSADELTPLSTTLDFIKFLAKQSHGVQLLVIPGHGHAMDYSQDYIDESLDFLYQTIKRQK</sequence>
<accession>A0A0R1P4S6</accession>
<organism evidence="3 4">
    <name type="scientific">Lactobacillus gallinarum DSM 10532 = JCM 2011</name>
    <dbReference type="NCBI Taxonomy" id="1423748"/>
    <lineage>
        <taxon>Bacteria</taxon>
        <taxon>Bacillati</taxon>
        <taxon>Bacillota</taxon>
        <taxon>Bacilli</taxon>
        <taxon>Lactobacillales</taxon>
        <taxon>Lactobacillaceae</taxon>
        <taxon>Lactobacillus</taxon>
    </lineage>
</organism>
<feature type="domain" description="Alpha/beta hydrolase fold-3" evidence="2">
    <location>
        <begin position="39"/>
        <end position="247"/>
    </location>
</feature>
<dbReference type="AlphaFoldDB" id="A0A0R1P4S6"/>
<evidence type="ECO:0000313" key="3">
    <source>
        <dbReference type="EMBL" id="KRL23971.1"/>
    </source>
</evidence>
<evidence type="ECO:0000256" key="1">
    <source>
        <dbReference type="ARBA" id="ARBA00022801"/>
    </source>
</evidence>
<evidence type="ECO:0000313" key="4">
    <source>
        <dbReference type="Proteomes" id="UP000051311"/>
    </source>
</evidence>
<evidence type="ECO:0000259" key="2">
    <source>
        <dbReference type="Pfam" id="PF07859"/>
    </source>
</evidence>
<dbReference type="SUPFAM" id="SSF53474">
    <property type="entry name" value="alpha/beta-Hydrolases"/>
    <property type="match status" value="1"/>
</dbReference>
<dbReference type="PANTHER" id="PTHR48081">
    <property type="entry name" value="AB HYDROLASE SUPERFAMILY PROTEIN C4A8.06C"/>
    <property type="match status" value="1"/>
</dbReference>
<dbReference type="Pfam" id="PF07859">
    <property type="entry name" value="Abhydrolase_3"/>
    <property type="match status" value="1"/>
</dbReference>
<proteinExistence type="predicted"/>
<dbReference type="InterPro" id="IPR050300">
    <property type="entry name" value="GDXG_lipolytic_enzyme"/>
</dbReference>
<comment type="caution">
    <text evidence="3">The sequence shown here is derived from an EMBL/GenBank/DDBJ whole genome shotgun (WGS) entry which is preliminary data.</text>
</comment>
<dbReference type="Gene3D" id="3.40.50.1820">
    <property type="entry name" value="alpha/beta hydrolase"/>
    <property type="match status" value="1"/>
</dbReference>
<dbReference type="eggNOG" id="COG0657">
    <property type="taxonomic scope" value="Bacteria"/>
</dbReference>
<gene>
    <name evidence="3" type="ORF">FC37_GL000699</name>
</gene>
<dbReference type="Proteomes" id="UP000051311">
    <property type="component" value="Unassembled WGS sequence"/>
</dbReference>
<dbReference type="STRING" id="1423748.FC37_GL000699"/>
<protein>
    <recommendedName>
        <fullName evidence="2">Alpha/beta hydrolase fold-3 domain-containing protein</fullName>
    </recommendedName>
</protein>
<keyword evidence="1" id="KW-0378">Hydrolase</keyword>
<reference evidence="3 4" key="1">
    <citation type="journal article" date="2015" name="Genome Announc.">
        <title>Expanding the biotechnology potential of lactobacilli through comparative genomics of 213 strains and associated genera.</title>
        <authorList>
            <person name="Sun Z."/>
            <person name="Harris H.M."/>
            <person name="McCann A."/>
            <person name="Guo C."/>
            <person name="Argimon S."/>
            <person name="Zhang W."/>
            <person name="Yang X."/>
            <person name="Jeffery I.B."/>
            <person name="Cooney J.C."/>
            <person name="Kagawa T.F."/>
            <person name="Liu W."/>
            <person name="Song Y."/>
            <person name="Salvetti E."/>
            <person name="Wrobel A."/>
            <person name="Rasinkangas P."/>
            <person name="Parkhill J."/>
            <person name="Rea M.C."/>
            <person name="O'Sullivan O."/>
            <person name="Ritari J."/>
            <person name="Douillard F.P."/>
            <person name="Paul Ross R."/>
            <person name="Yang R."/>
            <person name="Briner A.E."/>
            <person name="Felis G.E."/>
            <person name="de Vos W.M."/>
            <person name="Barrangou R."/>
            <person name="Klaenhammer T.R."/>
            <person name="Caufield P.W."/>
            <person name="Cui Y."/>
            <person name="Zhang H."/>
            <person name="O'Toole P.W."/>
        </authorList>
    </citation>
    <scope>NUCLEOTIDE SEQUENCE [LARGE SCALE GENOMIC DNA]</scope>
    <source>
        <strain evidence="3 4">DSM 10532</strain>
    </source>
</reference>
<dbReference type="GO" id="GO:0016787">
    <property type="term" value="F:hydrolase activity"/>
    <property type="evidence" value="ECO:0007669"/>
    <property type="project" value="UniProtKB-KW"/>
</dbReference>